<feature type="domain" description="BTB" evidence="1">
    <location>
        <begin position="27"/>
        <end position="100"/>
    </location>
</feature>
<dbReference type="Gene3D" id="3.30.710.10">
    <property type="entry name" value="Potassium Channel Kv1.1, Chain A"/>
    <property type="match status" value="1"/>
</dbReference>
<sequence length="391" mass="46196">MQNYSNLEKLSNDLQNLFQNQKDENYYDFEIICQFNQETNPISFKTHKSILSTRSQYFKSLFNSEMKDSQEKQMILKDISSQTLFSILNYFYSGKIELELQNAIEILFFSSKYLIDELIEISSDFIKSNFRIESIHKLNINQQKDNQRLDKQEKEQIQNQISNVIDKIRFIDFSPKELEGTLIENLIPNQISQTLLQFETLRNNQGNEMKLRELIQNQNSFIFKSRIGLQSSIVQTKEYFNRLKEWINDNEFFSKMNLGFSARRDGFYCKKWHDMCDNKGKTLVIIQTTANFIFGGFTKRLPKLSRKPEKFSIKRNEEKHAIYYNLNYGPVFGGEGYGDIDLNSDLQPGRLSFGRSYNLPFGMKFGTNESKNYLAGSFDKWQVYELETFFI</sequence>
<protein>
    <submittedName>
        <fullName evidence="2">Lute isoform d</fullName>
    </submittedName>
</protein>
<dbReference type="PANTHER" id="PTHR24413">
    <property type="entry name" value="SPECKLE-TYPE POZ PROTEIN"/>
    <property type="match status" value="1"/>
</dbReference>
<accession>A0A9Q0R4X5</accession>
<dbReference type="Proteomes" id="UP001149090">
    <property type="component" value="Unassembled WGS sequence"/>
</dbReference>
<name>A0A9Q0R4X5_ANAIG</name>
<dbReference type="InterPro" id="IPR006571">
    <property type="entry name" value="TLDc_dom"/>
</dbReference>
<dbReference type="SUPFAM" id="SSF54695">
    <property type="entry name" value="POZ domain"/>
    <property type="match status" value="1"/>
</dbReference>
<organism evidence="2 3">
    <name type="scientific">Anaeramoeba ignava</name>
    <name type="common">Anaerobic marine amoeba</name>
    <dbReference type="NCBI Taxonomy" id="1746090"/>
    <lineage>
        <taxon>Eukaryota</taxon>
        <taxon>Metamonada</taxon>
        <taxon>Anaeramoebidae</taxon>
        <taxon>Anaeramoeba</taxon>
    </lineage>
</organism>
<proteinExistence type="predicted"/>
<dbReference type="CDD" id="cd18186">
    <property type="entry name" value="BTB_POZ_ZBTB_KLHL-like"/>
    <property type="match status" value="1"/>
</dbReference>
<dbReference type="OrthoDB" id="194443at2759"/>
<dbReference type="Pfam" id="PF07534">
    <property type="entry name" value="TLD"/>
    <property type="match status" value="1"/>
</dbReference>
<evidence type="ECO:0000259" key="1">
    <source>
        <dbReference type="PROSITE" id="PS50097"/>
    </source>
</evidence>
<reference evidence="2" key="1">
    <citation type="submission" date="2022-10" db="EMBL/GenBank/DDBJ databases">
        <title>Novel sulphate-reducing endosymbionts in the free-living metamonad Anaeramoeba.</title>
        <authorList>
            <person name="Jerlstrom-Hultqvist J."/>
            <person name="Cepicka I."/>
            <person name="Gallot-Lavallee L."/>
            <person name="Salas-Leiva D."/>
            <person name="Curtis B.A."/>
            <person name="Zahonova K."/>
            <person name="Pipaliya S."/>
            <person name="Dacks J."/>
            <person name="Roger A.J."/>
        </authorList>
    </citation>
    <scope>NUCLEOTIDE SEQUENCE</scope>
    <source>
        <strain evidence="2">BMAN</strain>
    </source>
</reference>
<evidence type="ECO:0000313" key="2">
    <source>
        <dbReference type="EMBL" id="KAJ5066416.1"/>
    </source>
</evidence>
<dbReference type="PROSITE" id="PS50097">
    <property type="entry name" value="BTB"/>
    <property type="match status" value="1"/>
</dbReference>
<evidence type="ECO:0000313" key="3">
    <source>
        <dbReference type="Proteomes" id="UP001149090"/>
    </source>
</evidence>
<dbReference type="AlphaFoldDB" id="A0A9Q0R4X5"/>
<dbReference type="Pfam" id="PF00651">
    <property type="entry name" value="BTB"/>
    <property type="match status" value="1"/>
</dbReference>
<dbReference type="InterPro" id="IPR011333">
    <property type="entry name" value="SKP1/BTB/POZ_sf"/>
</dbReference>
<gene>
    <name evidence="2" type="ORF">M0811_13614</name>
</gene>
<dbReference type="EMBL" id="JAPDFW010000143">
    <property type="protein sequence ID" value="KAJ5066416.1"/>
    <property type="molecule type" value="Genomic_DNA"/>
</dbReference>
<dbReference type="SMART" id="SM00225">
    <property type="entry name" value="BTB"/>
    <property type="match status" value="1"/>
</dbReference>
<comment type="caution">
    <text evidence="2">The sequence shown here is derived from an EMBL/GenBank/DDBJ whole genome shotgun (WGS) entry which is preliminary data.</text>
</comment>
<dbReference type="InterPro" id="IPR000210">
    <property type="entry name" value="BTB/POZ_dom"/>
</dbReference>
<keyword evidence="3" id="KW-1185">Reference proteome</keyword>